<proteinExistence type="predicted"/>
<gene>
    <name evidence="1" type="ORF">CAter282_3455</name>
</gene>
<organism evidence="1 2">
    <name type="scientific">Collimonas arenae</name>
    <dbReference type="NCBI Taxonomy" id="279058"/>
    <lineage>
        <taxon>Bacteria</taxon>
        <taxon>Pseudomonadati</taxon>
        <taxon>Pseudomonadota</taxon>
        <taxon>Betaproteobacteria</taxon>
        <taxon>Burkholderiales</taxon>
        <taxon>Oxalobacteraceae</taxon>
        <taxon>Collimonas</taxon>
    </lineage>
</organism>
<accession>A0A127QM78</accession>
<dbReference type="PATRIC" id="fig|279058.18.peg.3404"/>
<protein>
    <submittedName>
        <fullName evidence="1">Uncharacterized protein</fullName>
    </submittedName>
</protein>
<name>A0A127QM78_9BURK</name>
<dbReference type="AlphaFoldDB" id="A0A127QM78"/>
<keyword evidence="2" id="KW-1185">Reference proteome</keyword>
<evidence type="ECO:0000313" key="1">
    <source>
        <dbReference type="EMBL" id="AMP11144.1"/>
    </source>
</evidence>
<dbReference type="EMBL" id="CP013235">
    <property type="protein sequence ID" value="AMP11144.1"/>
    <property type="molecule type" value="Genomic_DNA"/>
</dbReference>
<dbReference type="Proteomes" id="UP000071778">
    <property type="component" value="Chromosome"/>
</dbReference>
<evidence type="ECO:0000313" key="2">
    <source>
        <dbReference type="Proteomes" id="UP000071778"/>
    </source>
</evidence>
<sequence length="53" mass="6171">MQIMRCIAQLCDYLYNTIESDLHQGTWHVSQNEAHLDSRKFGEKDVSLSSSHF</sequence>
<reference evidence="1 2" key="1">
    <citation type="submission" date="2015-11" db="EMBL/GenBank/DDBJ databases">
        <title>Exploring the genomic traits of fungus-feeding bacterial genus Collimonas.</title>
        <authorList>
            <person name="Song C."/>
            <person name="Schmidt R."/>
            <person name="de Jager V."/>
            <person name="Krzyzanowska D."/>
            <person name="Jongedijk E."/>
            <person name="Cankar K."/>
            <person name="Beekwilder J."/>
            <person name="van Veen A."/>
            <person name="de Boer W."/>
            <person name="van Veen J.A."/>
            <person name="Garbeva P."/>
        </authorList>
    </citation>
    <scope>NUCLEOTIDE SEQUENCE [LARGE SCALE GENOMIC DNA]</scope>
    <source>
        <strain evidence="1 2">Ter282</strain>
    </source>
</reference>